<dbReference type="SUPFAM" id="SSF63411">
    <property type="entry name" value="LuxS/MPP-like metallohydrolase"/>
    <property type="match status" value="2"/>
</dbReference>
<dbReference type="Pfam" id="PF05193">
    <property type="entry name" value="Peptidase_M16_C"/>
    <property type="match status" value="1"/>
</dbReference>
<dbReference type="InterPro" id="IPR001431">
    <property type="entry name" value="Pept_M16_Zn_BS"/>
</dbReference>
<evidence type="ECO:0000313" key="7">
    <source>
        <dbReference type="EMBL" id="NER60904.1"/>
    </source>
</evidence>
<dbReference type="InterPro" id="IPR007863">
    <property type="entry name" value="Peptidase_M16_C"/>
</dbReference>
<evidence type="ECO:0000256" key="1">
    <source>
        <dbReference type="ARBA" id="ARBA00001947"/>
    </source>
</evidence>
<evidence type="ECO:0000313" key="10">
    <source>
        <dbReference type="Proteomes" id="UP000482634"/>
    </source>
</evidence>
<dbReference type="Gene3D" id="3.30.830.10">
    <property type="entry name" value="Metalloenzyme, LuxS/M16 peptidase-like"/>
    <property type="match status" value="2"/>
</dbReference>
<dbReference type="Proteomes" id="UP000480410">
    <property type="component" value="Unassembled WGS sequence"/>
</dbReference>
<name>A0A6B3NUN1_9PSED</name>
<evidence type="ECO:0000259" key="6">
    <source>
        <dbReference type="Pfam" id="PF05193"/>
    </source>
</evidence>
<dbReference type="GO" id="GO:0004222">
    <property type="term" value="F:metalloendopeptidase activity"/>
    <property type="evidence" value="ECO:0007669"/>
    <property type="project" value="InterPro"/>
</dbReference>
<evidence type="ECO:0000256" key="3">
    <source>
        <dbReference type="RuleBase" id="RU004447"/>
    </source>
</evidence>
<feature type="signal peptide" evidence="4">
    <location>
        <begin position="1"/>
        <end position="23"/>
    </location>
</feature>
<dbReference type="PROSITE" id="PS00143">
    <property type="entry name" value="INSULINASE"/>
    <property type="match status" value="1"/>
</dbReference>
<reference evidence="9 10" key="1">
    <citation type="submission" date="2020-02" db="EMBL/GenBank/DDBJ databases">
        <title>Broccoli isolated Pseudomonas sp.</title>
        <authorList>
            <person name="Fujikawa T."/>
            <person name="Sawada H."/>
        </authorList>
    </citation>
    <scope>NUCLEOTIDE SEQUENCE [LARGE SCALE GENOMIC DNA]</scope>
    <source>
        <strain evidence="8 10">MAFF212427</strain>
        <strain evidence="7 9">MAFF212428</strain>
    </source>
</reference>
<sequence>MHLLSRTACAVLGLLTASTAAQADPPALHDFTLDNGLRVLVREDHRAPVVTSQLWLKVGSSHERPGQSGLSHLLEHLVFLGSQKTDSGQFSEILERLGADENAFTSRDLTVYHQTLPREHLEVALELTADLLNGASLSDATFAREINVVKAERRERVQPGVPALHEQLMAMAHPMSSYRTPVIGWEADLERVTNQEVNDWYRTWYAPNNAILVIVGDVTRDSVEAMVRTHFSLLPARPLPTVKTPLELDAPGLRRLTRVDEHSTPMLYMAFNVPGYGSGLGARDINALFLAQSLLAQGKSARLRSSPAYEQGLLEAAQVNYDPFVRGDALFILEATVNASNPQPLATLEATLWHALQALKDNPPSDAELQRAKVQLSATAVYNLDTLEDQAKDIGLRLGHGLPMIELAAEQAAIHAITAADVQRVASTYFTRERLSTAYLLAKEADHD</sequence>
<dbReference type="AlphaFoldDB" id="A0A6B3NUN1"/>
<proteinExistence type="inferred from homology"/>
<dbReference type="EMBL" id="JAAHBV010000314">
    <property type="protein sequence ID" value="NER60904.1"/>
    <property type="molecule type" value="Genomic_DNA"/>
</dbReference>
<evidence type="ECO:0000259" key="5">
    <source>
        <dbReference type="Pfam" id="PF00675"/>
    </source>
</evidence>
<organism evidence="8 10">
    <name type="scientific">Pseudomonas brassicae</name>
    <dbReference type="NCBI Taxonomy" id="2708063"/>
    <lineage>
        <taxon>Bacteria</taxon>
        <taxon>Pseudomonadati</taxon>
        <taxon>Pseudomonadota</taxon>
        <taxon>Gammaproteobacteria</taxon>
        <taxon>Pseudomonadales</taxon>
        <taxon>Pseudomonadaceae</taxon>
        <taxon>Pseudomonas</taxon>
    </lineage>
</organism>
<evidence type="ECO:0000256" key="4">
    <source>
        <dbReference type="SAM" id="SignalP"/>
    </source>
</evidence>
<accession>A0A6M0CYJ4</accession>
<feature type="domain" description="Peptidase M16 N-terminal" evidence="5">
    <location>
        <begin position="38"/>
        <end position="177"/>
    </location>
</feature>
<protein>
    <submittedName>
        <fullName evidence="8">Insulinase family protein</fullName>
    </submittedName>
</protein>
<dbReference type="InterPro" id="IPR011765">
    <property type="entry name" value="Pept_M16_N"/>
</dbReference>
<gene>
    <name evidence="7" type="ORF">G3435_14825</name>
    <name evidence="8" type="ORF">G3436_19670</name>
</gene>
<evidence type="ECO:0000313" key="9">
    <source>
        <dbReference type="Proteomes" id="UP000480410"/>
    </source>
</evidence>
<keyword evidence="10" id="KW-1185">Reference proteome</keyword>
<accession>A0A6B3NUN1</accession>
<evidence type="ECO:0000256" key="2">
    <source>
        <dbReference type="ARBA" id="ARBA00007261"/>
    </source>
</evidence>
<comment type="caution">
    <text evidence="8">The sequence shown here is derived from an EMBL/GenBank/DDBJ whole genome shotgun (WGS) entry which is preliminary data.</text>
</comment>
<dbReference type="PANTHER" id="PTHR11851">
    <property type="entry name" value="METALLOPROTEASE"/>
    <property type="match status" value="1"/>
</dbReference>
<comment type="cofactor">
    <cofactor evidence="1">
        <name>Zn(2+)</name>
        <dbReference type="ChEBI" id="CHEBI:29105"/>
    </cofactor>
</comment>
<dbReference type="PANTHER" id="PTHR11851:SF49">
    <property type="entry name" value="MITOCHONDRIAL-PROCESSING PEPTIDASE SUBUNIT ALPHA"/>
    <property type="match status" value="1"/>
</dbReference>
<dbReference type="Proteomes" id="UP000482634">
    <property type="component" value="Unassembled WGS sequence"/>
</dbReference>
<feature type="chain" id="PRO_5044630407" evidence="4">
    <location>
        <begin position="24"/>
        <end position="448"/>
    </location>
</feature>
<dbReference type="Pfam" id="PF00675">
    <property type="entry name" value="Peptidase_M16"/>
    <property type="match status" value="1"/>
</dbReference>
<dbReference type="InterPro" id="IPR011249">
    <property type="entry name" value="Metalloenz_LuxS/M16"/>
</dbReference>
<dbReference type="RefSeq" id="WP_163948372.1">
    <property type="nucleotide sequence ID" value="NZ_JAAHBU010000309.1"/>
</dbReference>
<evidence type="ECO:0000313" key="8">
    <source>
        <dbReference type="EMBL" id="NER65676.1"/>
    </source>
</evidence>
<dbReference type="InterPro" id="IPR050361">
    <property type="entry name" value="MPP/UQCRC_Complex"/>
</dbReference>
<comment type="similarity">
    <text evidence="2 3">Belongs to the peptidase M16 family.</text>
</comment>
<dbReference type="GO" id="GO:0046872">
    <property type="term" value="F:metal ion binding"/>
    <property type="evidence" value="ECO:0007669"/>
    <property type="project" value="InterPro"/>
</dbReference>
<keyword evidence="4" id="KW-0732">Signal</keyword>
<feature type="domain" description="Peptidase M16 C-terminal" evidence="6">
    <location>
        <begin position="192"/>
        <end position="376"/>
    </location>
</feature>
<dbReference type="GO" id="GO:0006508">
    <property type="term" value="P:proteolysis"/>
    <property type="evidence" value="ECO:0007669"/>
    <property type="project" value="InterPro"/>
</dbReference>
<dbReference type="EMBL" id="JAAHBU010000309">
    <property type="protein sequence ID" value="NER65676.1"/>
    <property type="molecule type" value="Genomic_DNA"/>
</dbReference>